<dbReference type="Proteomes" id="UP000494165">
    <property type="component" value="Unassembled WGS sequence"/>
</dbReference>
<feature type="repeat" description="WD" evidence="5">
    <location>
        <begin position="109"/>
        <end position="150"/>
    </location>
</feature>
<dbReference type="GO" id="GO:0034511">
    <property type="term" value="F:U3 snoRNA binding"/>
    <property type="evidence" value="ECO:0007669"/>
    <property type="project" value="TreeGrafter"/>
</dbReference>
<evidence type="ECO:0000256" key="5">
    <source>
        <dbReference type="PROSITE-ProRule" id="PRU00221"/>
    </source>
</evidence>
<dbReference type="InterPro" id="IPR019775">
    <property type="entry name" value="WD40_repeat_CS"/>
</dbReference>
<evidence type="ECO:0000313" key="8">
    <source>
        <dbReference type="Proteomes" id="UP000494165"/>
    </source>
</evidence>
<gene>
    <name evidence="7" type="ORF">CLODIP_2_CD04990</name>
</gene>
<feature type="repeat" description="WD" evidence="5">
    <location>
        <begin position="475"/>
        <end position="507"/>
    </location>
</feature>
<evidence type="ECO:0000313" key="7">
    <source>
        <dbReference type="EMBL" id="CAB3362288.1"/>
    </source>
</evidence>
<comment type="subcellular location">
    <subcellularLocation>
        <location evidence="1">Nucleus</location>
        <location evidence="1">Nucleolus</location>
    </subcellularLocation>
</comment>
<keyword evidence="4" id="KW-0539">Nucleus</keyword>
<dbReference type="EMBL" id="CADEPI010000008">
    <property type="protein sequence ID" value="CAB3362288.1"/>
    <property type="molecule type" value="Genomic_DNA"/>
</dbReference>
<feature type="repeat" description="WD" evidence="5">
    <location>
        <begin position="379"/>
        <end position="421"/>
    </location>
</feature>
<dbReference type="InterPro" id="IPR013934">
    <property type="entry name" value="Utp13_C"/>
</dbReference>
<dbReference type="GO" id="GO:0030686">
    <property type="term" value="C:90S preribosome"/>
    <property type="evidence" value="ECO:0007669"/>
    <property type="project" value="TreeGrafter"/>
</dbReference>
<dbReference type="PANTHER" id="PTHR19854:SF15">
    <property type="entry name" value="TRANSDUCIN BETA-LIKE PROTEIN 3"/>
    <property type="match status" value="1"/>
</dbReference>
<dbReference type="InterPro" id="IPR015943">
    <property type="entry name" value="WD40/YVTN_repeat-like_dom_sf"/>
</dbReference>
<dbReference type="AlphaFoldDB" id="A0A8S1BTP6"/>
<name>A0A8S1BTP6_9INSE</name>
<feature type="repeat" description="WD" evidence="5">
    <location>
        <begin position="558"/>
        <end position="599"/>
    </location>
</feature>
<evidence type="ECO:0000256" key="2">
    <source>
        <dbReference type="ARBA" id="ARBA00022574"/>
    </source>
</evidence>
<dbReference type="SUPFAM" id="SSF50978">
    <property type="entry name" value="WD40 repeat-like"/>
    <property type="match status" value="1"/>
</dbReference>
<dbReference type="PROSITE" id="PS00678">
    <property type="entry name" value="WD_REPEATS_1"/>
    <property type="match status" value="4"/>
</dbReference>
<dbReference type="CDD" id="cd00200">
    <property type="entry name" value="WD40"/>
    <property type="match status" value="1"/>
</dbReference>
<accession>A0A8S1BTP6</accession>
<feature type="domain" description="U3 small nucleolar RNA-associated protein 13 C-terminal" evidence="6">
    <location>
        <begin position="670"/>
        <end position="795"/>
    </location>
</feature>
<organism evidence="7 8">
    <name type="scientific">Cloeon dipterum</name>
    <dbReference type="NCBI Taxonomy" id="197152"/>
    <lineage>
        <taxon>Eukaryota</taxon>
        <taxon>Metazoa</taxon>
        <taxon>Ecdysozoa</taxon>
        <taxon>Arthropoda</taxon>
        <taxon>Hexapoda</taxon>
        <taxon>Insecta</taxon>
        <taxon>Pterygota</taxon>
        <taxon>Palaeoptera</taxon>
        <taxon>Ephemeroptera</taxon>
        <taxon>Pisciforma</taxon>
        <taxon>Baetidae</taxon>
        <taxon>Cloeon</taxon>
    </lineage>
</organism>
<dbReference type="PRINTS" id="PR00320">
    <property type="entry name" value="GPROTEINBRPT"/>
</dbReference>
<keyword evidence="8" id="KW-1185">Reference proteome</keyword>
<reference evidence="7 8" key="1">
    <citation type="submission" date="2020-04" db="EMBL/GenBank/DDBJ databases">
        <authorList>
            <person name="Alioto T."/>
            <person name="Alioto T."/>
            <person name="Gomez Garrido J."/>
        </authorList>
    </citation>
    <scope>NUCLEOTIDE SEQUENCE [LARGE SCALE GENOMIC DNA]</scope>
</reference>
<keyword evidence="3" id="KW-0677">Repeat</keyword>
<feature type="repeat" description="WD" evidence="5">
    <location>
        <begin position="516"/>
        <end position="557"/>
    </location>
</feature>
<evidence type="ECO:0000256" key="3">
    <source>
        <dbReference type="ARBA" id="ARBA00022737"/>
    </source>
</evidence>
<dbReference type="Gene3D" id="2.130.10.10">
    <property type="entry name" value="YVTN repeat-like/Quinoprotein amine dehydrogenase"/>
    <property type="match status" value="3"/>
</dbReference>
<sequence>MASQFKLLESFEVQSQYTAFFTGNQIAWTQDGNHMLCQDGAKIHMLELESGKVLCSFDNSTGDSDMKDDPVTAFSVCEDEFGSYLFASYRSGLMIKWCRKKYKILRTWKSVHKGPVAQIAVDEDCLYLATGGSDSKIRVWELANFNCIASLKGCQGVTSVLKFRPNSNEVFAAGDDCKIRSWSVSDGAEKLLLESHFSQVTAFAFSENQLISAGRDAVICLWNLDKGTILKTIPIFESIEGLVLLPNDCILPGNYHVGSNSGPHVAVAGEKGVVRVWQVEKAKEVYVQSDSQISPSAEPGGLAVISLMLNGNTLAMVGVDHTIVLHSLSDFKCQRLLTGYCDEILDITFCGKDDTHLAVASNSPDIKLYRMKDMHCILLKGHTDIVLALCATPLQPNLLASSAKDNSVRLWVVDEEQSTVTCVASGMIHMNSVGAIAFSRTTANWLYSGAQDNCIKAWEIKNSDGQYTLSSKHSVIAHDKEINGLSVSPNDKIVASASQDKTAKLWNSDLTLIGTLRGHKRGVWCARFSPADQVLATGSADCTVRLWNLADLTCIKTFEGHDASVLKLEFVAAGLQFLTSSGDGLLKLWTVKNSECCLTLDGHEGRVWALAGKLPSFAVSIIFQHFFPVHSDKAHVVSGGSDSKFVIWKDTTVEKQEQARKEMVERVEQDQTLSNLLHNKMYDAALELALQLNRPNTTLKIIQTLSEDKKMLRACVEKLSPELQESLLQLAFKWNTNTRNCSMAQLILEFMLTEGSVQLSTQDLAHALAYTQKHFQRLSQLRADLHFLTYTAARMTLMPDEA</sequence>
<comment type="caution">
    <text evidence="7">The sequence shown here is derived from an EMBL/GenBank/DDBJ whole genome shotgun (WGS) entry which is preliminary data.</text>
</comment>
<dbReference type="InterPro" id="IPR020472">
    <property type="entry name" value="WD40_PAC1"/>
</dbReference>
<proteinExistence type="predicted"/>
<feature type="repeat" description="WD" evidence="5">
    <location>
        <begin position="193"/>
        <end position="232"/>
    </location>
</feature>
<dbReference type="SMART" id="SM00320">
    <property type="entry name" value="WD40"/>
    <property type="match status" value="12"/>
</dbReference>
<protein>
    <recommendedName>
        <fullName evidence="6">U3 small nucleolar RNA-associated protein 13 C-terminal domain-containing protein</fullName>
    </recommendedName>
</protein>
<dbReference type="InterPro" id="IPR001680">
    <property type="entry name" value="WD40_rpt"/>
</dbReference>
<dbReference type="OrthoDB" id="5414888at2759"/>
<dbReference type="GO" id="GO:0032040">
    <property type="term" value="C:small-subunit processome"/>
    <property type="evidence" value="ECO:0007669"/>
    <property type="project" value="InterPro"/>
</dbReference>
<dbReference type="PROSITE" id="PS50082">
    <property type="entry name" value="WD_REPEATS_2"/>
    <property type="match status" value="7"/>
</dbReference>
<evidence type="ECO:0000256" key="4">
    <source>
        <dbReference type="ARBA" id="ARBA00023242"/>
    </source>
</evidence>
<evidence type="ECO:0000256" key="1">
    <source>
        <dbReference type="ARBA" id="ARBA00004604"/>
    </source>
</evidence>
<dbReference type="SUPFAM" id="SSF50998">
    <property type="entry name" value="Quinoprotein alcohol dehydrogenase-like"/>
    <property type="match status" value="1"/>
</dbReference>
<dbReference type="PROSITE" id="PS50294">
    <property type="entry name" value="WD_REPEATS_REGION"/>
    <property type="match status" value="6"/>
</dbReference>
<dbReference type="InterPro" id="IPR036322">
    <property type="entry name" value="WD40_repeat_dom_sf"/>
</dbReference>
<dbReference type="Pfam" id="PF08625">
    <property type="entry name" value="Utp13"/>
    <property type="match status" value="1"/>
</dbReference>
<dbReference type="InterPro" id="IPR011047">
    <property type="entry name" value="Quinoprotein_ADH-like_sf"/>
</dbReference>
<keyword evidence="2 5" id="KW-0853">WD repeat</keyword>
<feature type="repeat" description="WD" evidence="5">
    <location>
        <begin position="429"/>
        <end position="468"/>
    </location>
</feature>
<dbReference type="PANTHER" id="PTHR19854">
    <property type="entry name" value="TRANSDUCIN BETA-LIKE 3"/>
    <property type="match status" value="1"/>
</dbReference>
<dbReference type="Pfam" id="PF00400">
    <property type="entry name" value="WD40"/>
    <property type="match status" value="8"/>
</dbReference>
<evidence type="ECO:0000259" key="6">
    <source>
        <dbReference type="Pfam" id="PF08625"/>
    </source>
</evidence>
<dbReference type="GO" id="GO:0000472">
    <property type="term" value="P:endonucleolytic cleavage to generate mature 5'-end of SSU-rRNA from (SSU-rRNA, 5.8S rRNA, LSU-rRNA)"/>
    <property type="evidence" value="ECO:0007669"/>
    <property type="project" value="TreeGrafter"/>
</dbReference>
<dbReference type="GO" id="GO:0000480">
    <property type="term" value="P:endonucleolytic cleavage in 5'-ETS of tricistronic rRNA transcript (SSU-rRNA, 5.8S rRNA, LSU-rRNA)"/>
    <property type="evidence" value="ECO:0007669"/>
    <property type="project" value="TreeGrafter"/>
</dbReference>